<keyword evidence="3" id="KW-0547">Nucleotide-binding</keyword>
<dbReference type="InterPro" id="IPR003593">
    <property type="entry name" value="AAA+_ATPase"/>
</dbReference>
<dbReference type="GO" id="GO:0005524">
    <property type="term" value="F:ATP binding"/>
    <property type="evidence" value="ECO:0007669"/>
    <property type="project" value="UniProtKB-KW"/>
</dbReference>
<evidence type="ECO:0000256" key="1">
    <source>
        <dbReference type="ARBA" id="ARBA00005417"/>
    </source>
</evidence>
<evidence type="ECO:0000259" key="5">
    <source>
        <dbReference type="PROSITE" id="PS50893"/>
    </source>
</evidence>
<gene>
    <name evidence="6" type="ORF">ENS29_00445</name>
</gene>
<dbReference type="SMART" id="SM00382">
    <property type="entry name" value="AAA"/>
    <property type="match status" value="1"/>
</dbReference>
<accession>A0A7C4MNL0</accession>
<organism evidence="6">
    <name type="scientific">Desulfatirhabdium butyrativorans</name>
    <dbReference type="NCBI Taxonomy" id="340467"/>
    <lineage>
        <taxon>Bacteria</taxon>
        <taxon>Pseudomonadati</taxon>
        <taxon>Thermodesulfobacteriota</taxon>
        <taxon>Desulfobacteria</taxon>
        <taxon>Desulfobacterales</taxon>
        <taxon>Desulfatirhabdiaceae</taxon>
        <taxon>Desulfatirhabdium</taxon>
    </lineage>
</organism>
<evidence type="ECO:0000256" key="2">
    <source>
        <dbReference type="ARBA" id="ARBA00022448"/>
    </source>
</evidence>
<protein>
    <submittedName>
        <fullName evidence="6">ATP-binding cassette domain-containing protein</fullName>
    </submittedName>
</protein>
<evidence type="ECO:0000256" key="4">
    <source>
        <dbReference type="ARBA" id="ARBA00022840"/>
    </source>
</evidence>
<keyword evidence="2" id="KW-0813">Transport</keyword>
<dbReference type="Pfam" id="PF00005">
    <property type="entry name" value="ABC_tran"/>
    <property type="match status" value="1"/>
</dbReference>
<name>A0A7C4MNL0_9BACT</name>
<dbReference type="InterPro" id="IPR027417">
    <property type="entry name" value="P-loop_NTPase"/>
</dbReference>
<evidence type="ECO:0000256" key="3">
    <source>
        <dbReference type="ARBA" id="ARBA00022741"/>
    </source>
</evidence>
<sequence length="308" mass="34093">MIQVDRLTRYYGNVCAVDGISFHIRKGEIVGLLGPNGAGKTTTLRMLTGFLAPTSGTIRIQDTAIDEDPLAVKKCMGYLPESAPLYPDMLVFDYLGYVADIRQLPPFAKDTRIDELVDLCDLSAVMHKPVAELSKGYKQRVGLAHAMMSDPDILVLDEPTSGLDPNQIVEIREIIRRIGRQKTIILSTHILSEAEATCDRIMIIHQGKLVADGTTESIKQSAGGLNLLHLVFEDAAFDDVRRVVGAVPGVTDIQSITDHPLHVRLTIETDAVRKAVYGAIRSQDWTLMEMRPETRSLEAIFRDLTQEN</sequence>
<dbReference type="EMBL" id="DSUH01000011">
    <property type="protein sequence ID" value="HGU31306.1"/>
    <property type="molecule type" value="Genomic_DNA"/>
</dbReference>
<evidence type="ECO:0000313" key="6">
    <source>
        <dbReference type="EMBL" id="HGU31306.1"/>
    </source>
</evidence>
<dbReference type="Gene3D" id="3.40.50.300">
    <property type="entry name" value="P-loop containing nucleotide triphosphate hydrolases"/>
    <property type="match status" value="1"/>
</dbReference>
<dbReference type="CDD" id="cd03230">
    <property type="entry name" value="ABC_DR_subfamily_A"/>
    <property type="match status" value="1"/>
</dbReference>
<dbReference type="PANTHER" id="PTHR43335">
    <property type="entry name" value="ABC TRANSPORTER, ATP-BINDING PROTEIN"/>
    <property type="match status" value="1"/>
</dbReference>
<reference evidence="6" key="1">
    <citation type="journal article" date="2020" name="mSystems">
        <title>Genome- and Community-Level Interaction Insights into Carbon Utilization and Element Cycling Functions of Hydrothermarchaeota in Hydrothermal Sediment.</title>
        <authorList>
            <person name="Zhou Z."/>
            <person name="Liu Y."/>
            <person name="Xu W."/>
            <person name="Pan J."/>
            <person name="Luo Z.H."/>
            <person name="Li M."/>
        </authorList>
    </citation>
    <scope>NUCLEOTIDE SEQUENCE [LARGE SCALE GENOMIC DNA]</scope>
    <source>
        <strain evidence="6">SpSt-477</strain>
    </source>
</reference>
<dbReference type="GO" id="GO:0016887">
    <property type="term" value="F:ATP hydrolysis activity"/>
    <property type="evidence" value="ECO:0007669"/>
    <property type="project" value="InterPro"/>
</dbReference>
<dbReference type="PANTHER" id="PTHR43335:SF4">
    <property type="entry name" value="ABC TRANSPORTER, ATP-BINDING PROTEIN"/>
    <property type="match status" value="1"/>
</dbReference>
<feature type="domain" description="ABC transporter" evidence="5">
    <location>
        <begin position="2"/>
        <end position="231"/>
    </location>
</feature>
<dbReference type="PROSITE" id="PS50893">
    <property type="entry name" value="ABC_TRANSPORTER_2"/>
    <property type="match status" value="1"/>
</dbReference>
<comment type="caution">
    <text evidence="6">The sequence shown here is derived from an EMBL/GenBank/DDBJ whole genome shotgun (WGS) entry which is preliminary data.</text>
</comment>
<keyword evidence="4 6" id="KW-0067">ATP-binding</keyword>
<dbReference type="AlphaFoldDB" id="A0A7C4MNL0"/>
<proteinExistence type="inferred from homology"/>
<comment type="similarity">
    <text evidence="1">Belongs to the ABC transporter superfamily.</text>
</comment>
<dbReference type="InterPro" id="IPR003439">
    <property type="entry name" value="ABC_transporter-like_ATP-bd"/>
</dbReference>
<dbReference type="SUPFAM" id="SSF52540">
    <property type="entry name" value="P-loop containing nucleoside triphosphate hydrolases"/>
    <property type="match status" value="1"/>
</dbReference>